<dbReference type="Proteomes" id="UP000663419">
    <property type="component" value="Chromosome 2"/>
</dbReference>
<protein>
    <submittedName>
        <fullName evidence="2">Uncharacterized protein</fullName>
    </submittedName>
</protein>
<proteinExistence type="predicted"/>
<dbReference type="VEuPathDB" id="FungiDB:I7I53_08591"/>
<gene>
    <name evidence="2" type="ORF">I7I53_08591</name>
</gene>
<evidence type="ECO:0000256" key="1">
    <source>
        <dbReference type="SAM" id="MobiDB-lite"/>
    </source>
</evidence>
<feature type="region of interest" description="Disordered" evidence="1">
    <location>
        <begin position="43"/>
        <end position="64"/>
    </location>
</feature>
<evidence type="ECO:0000313" key="3">
    <source>
        <dbReference type="Proteomes" id="UP000663419"/>
    </source>
</evidence>
<reference evidence="2" key="1">
    <citation type="submission" date="2021-01" db="EMBL/GenBank/DDBJ databases">
        <title>Chromosome-level genome assembly of a human fungal pathogen reveals clustering of transcriptionally co-regulated genes.</title>
        <authorList>
            <person name="Voorhies M."/>
            <person name="Cohen S."/>
            <person name="Shea T.P."/>
            <person name="Petrus S."/>
            <person name="Munoz J.F."/>
            <person name="Poplawski S."/>
            <person name="Goldman W.E."/>
            <person name="Michael T."/>
            <person name="Cuomo C.A."/>
            <person name="Sil A."/>
            <person name="Beyhan S."/>
        </authorList>
    </citation>
    <scope>NUCLEOTIDE SEQUENCE</scope>
    <source>
        <strain evidence="2">H88</strain>
    </source>
</reference>
<name>A0A8A1LFJ7_AJEC8</name>
<organism evidence="2 3">
    <name type="scientific">Ajellomyces capsulatus (strain H88)</name>
    <name type="common">Darling's disease fungus</name>
    <name type="synonym">Histoplasma capsulatum</name>
    <dbReference type="NCBI Taxonomy" id="544711"/>
    <lineage>
        <taxon>Eukaryota</taxon>
        <taxon>Fungi</taxon>
        <taxon>Dikarya</taxon>
        <taxon>Ascomycota</taxon>
        <taxon>Pezizomycotina</taxon>
        <taxon>Eurotiomycetes</taxon>
        <taxon>Eurotiomycetidae</taxon>
        <taxon>Onygenales</taxon>
        <taxon>Ajellomycetaceae</taxon>
        <taxon>Histoplasma</taxon>
    </lineage>
</organism>
<feature type="compositionally biased region" description="Basic residues" evidence="1">
    <location>
        <begin position="55"/>
        <end position="64"/>
    </location>
</feature>
<dbReference type="AlphaFoldDB" id="A0A8A1LFJ7"/>
<sequence length="64" mass="6865">MGPKTLQTPLPTPIASSRPRPSMLSVRKLAIPAVAVPLRNQCPARSAKISAKNAKTSRKPPSRH</sequence>
<dbReference type="EMBL" id="CP069103">
    <property type="protein sequence ID" value="QSS52839.1"/>
    <property type="molecule type" value="Genomic_DNA"/>
</dbReference>
<accession>A0A8A1LFJ7</accession>
<feature type="region of interest" description="Disordered" evidence="1">
    <location>
        <begin position="1"/>
        <end position="21"/>
    </location>
</feature>
<evidence type="ECO:0000313" key="2">
    <source>
        <dbReference type="EMBL" id="QSS52839.1"/>
    </source>
</evidence>